<dbReference type="Proteomes" id="UP000286985">
    <property type="component" value="Unassembled WGS sequence"/>
</dbReference>
<dbReference type="Pfam" id="PF01381">
    <property type="entry name" value="HTH_3"/>
    <property type="match status" value="1"/>
</dbReference>
<dbReference type="AlphaFoldDB" id="A0A432XKN2"/>
<dbReference type="InterPro" id="IPR001387">
    <property type="entry name" value="Cro/C1-type_HTH"/>
</dbReference>
<dbReference type="GO" id="GO:0003677">
    <property type="term" value="F:DNA binding"/>
    <property type="evidence" value="ECO:0007669"/>
    <property type="project" value="InterPro"/>
</dbReference>
<comment type="caution">
    <text evidence="3">The sequence shown here is derived from an EMBL/GenBank/DDBJ whole genome shotgun (WGS) entry which is preliminary data.</text>
</comment>
<evidence type="ECO:0000313" key="4">
    <source>
        <dbReference type="Proteomes" id="UP000286985"/>
    </source>
</evidence>
<evidence type="ECO:0000256" key="1">
    <source>
        <dbReference type="SAM" id="MobiDB-lite"/>
    </source>
</evidence>
<gene>
    <name evidence="3" type="ORF">CWE24_01715</name>
</gene>
<organism evidence="3 4">
    <name type="scientific">Pseudidiomarina donghaiensis</name>
    <dbReference type="NCBI Taxonomy" id="519452"/>
    <lineage>
        <taxon>Bacteria</taxon>
        <taxon>Pseudomonadati</taxon>
        <taxon>Pseudomonadota</taxon>
        <taxon>Gammaproteobacteria</taxon>
        <taxon>Alteromonadales</taxon>
        <taxon>Idiomarinaceae</taxon>
        <taxon>Pseudidiomarina</taxon>
    </lineage>
</organism>
<name>A0A432XKN2_9GAMM</name>
<proteinExistence type="predicted"/>
<dbReference type="SMART" id="SM00530">
    <property type="entry name" value="HTH_XRE"/>
    <property type="match status" value="1"/>
</dbReference>
<dbReference type="EMBL" id="PIPU01000001">
    <property type="protein sequence ID" value="RUO49250.1"/>
    <property type="molecule type" value="Genomic_DNA"/>
</dbReference>
<feature type="region of interest" description="Disordered" evidence="1">
    <location>
        <begin position="84"/>
        <end position="116"/>
    </location>
</feature>
<evidence type="ECO:0000259" key="2">
    <source>
        <dbReference type="PROSITE" id="PS50943"/>
    </source>
</evidence>
<reference evidence="4" key="1">
    <citation type="journal article" date="2018" name="Front. Microbiol.">
        <title>Genome-Based Analysis Reveals the Taxonomy and Diversity of the Family Idiomarinaceae.</title>
        <authorList>
            <person name="Liu Y."/>
            <person name="Lai Q."/>
            <person name="Shao Z."/>
        </authorList>
    </citation>
    <scope>NUCLEOTIDE SEQUENCE [LARGE SCALE GENOMIC DNA]</scope>
    <source>
        <strain evidence="4">908033</strain>
    </source>
</reference>
<dbReference type="CDD" id="cd00093">
    <property type="entry name" value="HTH_XRE"/>
    <property type="match status" value="1"/>
</dbReference>
<dbReference type="SUPFAM" id="SSF47413">
    <property type="entry name" value="lambda repressor-like DNA-binding domains"/>
    <property type="match status" value="1"/>
</dbReference>
<dbReference type="InterPro" id="IPR010982">
    <property type="entry name" value="Lambda_DNA-bd_dom_sf"/>
</dbReference>
<keyword evidence="4" id="KW-1185">Reference proteome</keyword>
<dbReference type="OrthoDB" id="5593110at2"/>
<accession>A0A432XKN2</accession>
<protein>
    <submittedName>
        <fullName evidence="3">XRE family transcriptional regulator</fullName>
    </submittedName>
</protein>
<dbReference type="Gene3D" id="1.10.260.40">
    <property type="entry name" value="lambda repressor-like DNA-binding domains"/>
    <property type="match status" value="1"/>
</dbReference>
<dbReference type="RefSeq" id="WP_092837040.1">
    <property type="nucleotide sequence ID" value="NZ_FPCF01000001.1"/>
</dbReference>
<sequence length="116" mass="12526">MQLSDLSPAALAEELGQRLKQARLNANITQAELAKRAGVSRKIVLSAEKGQVQLENFAALLLALGLAEQLNNFIPKPQISPIQLQKLQGKKRERASGSRAGSNQPSDAIDEGEPSW</sequence>
<dbReference type="STRING" id="519452.SAMN04488139_0478"/>
<dbReference type="PROSITE" id="PS50943">
    <property type="entry name" value="HTH_CROC1"/>
    <property type="match status" value="1"/>
</dbReference>
<evidence type="ECO:0000313" key="3">
    <source>
        <dbReference type="EMBL" id="RUO49250.1"/>
    </source>
</evidence>
<feature type="domain" description="HTH cro/C1-type" evidence="2">
    <location>
        <begin position="19"/>
        <end position="70"/>
    </location>
</feature>